<dbReference type="AlphaFoldDB" id="A0A9R0J4H2"/>
<reference evidence="2" key="2">
    <citation type="submission" date="2025-08" db="UniProtKB">
        <authorList>
            <consortium name="RefSeq"/>
        </authorList>
    </citation>
    <scope>IDENTIFICATION</scope>
    <source>
        <tissue evidence="2">Leaf</tissue>
    </source>
</reference>
<name>A0A9R0J4H2_SPIOL</name>
<organism evidence="1 2">
    <name type="scientific">Spinacia oleracea</name>
    <name type="common">Spinach</name>
    <dbReference type="NCBI Taxonomy" id="3562"/>
    <lineage>
        <taxon>Eukaryota</taxon>
        <taxon>Viridiplantae</taxon>
        <taxon>Streptophyta</taxon>
        <taxon>Embryophyta</taxon>
        <taxon>Tracheophyta</taxon>
        <taxon>Spermatophyta</taxon>
        <taxon>Magnoliopsida</taxon>
        <taxon>eudicotyledons</taxon>
        <taxon>Gunneridae</taxon>
        <taxon>Pentapetalae</taxon>
        <taxon>Caryophyllales</taxon>
        <taxon>Chenopodiaceae</taxon>
        <taxon>Chenopodioideae</taxon>
        <taxon>Anserineae</taxon>
        <taxon>Spinacia</taxon>
    </lineage>
</organism>
<evidence type="ECO:0000313" key="2">
    <source>
        <dbReference type="RefSeq" id="XP_021861067.1"/>
    </source>
</evidence>
<dbReference type="PANTHER" id="PTHR36324:SF1">
    <property type="entry name" value="OS09G0460100 PROTEIN"/>
    <property type="match status" value="1"/>
</dbReference>
<dbReference type="GeneID" id="110800085"/>
<keyword evidence="1" id="KW-1185">Reference proteome</keyword>
<sequence length="219" mass="24903">MAVFCLSNSAKRCRFLCSVLKDPFSSCRTCHRGYLSCSGVEEEEEEETPITDFNDVQDVLVSMIRNRAMEAKLRKVSMVNHNYSFVVHPTSGVLFVSKAKQQAYDDNSTQKQDNSKGSEEVDDFASVKTHFSTYIATADDSEAYFSCCSDPDLDESRWWVFETLDSSEVKRRSIIQEVCHCEGWPFGLCRKTLLLPPLPKSPSESWSWCKTFPKTVKAI</sequence>
<gene>
    <name evidence="2" type="primary">LOC110800085</name>
</gene>
<dbReference type="RefSeq" id="XP_021861067.1">
    <property type="nucleotide sequence ID" value="XM_022005375.2"/>
</dbReference>
<reference evidence="1" key="1">
    <citation type="journal article" date="2021" name="Nat. Commun.">
        <title>Genomic analyses provide insights into spinach domestication and the genetic basis of agronomic traits.</title>
        <authorList>
            <person name="Cai X."/>
            <person name="Sun X."/>
            <person name="Xu C."/>
            <person name="Sun H."/>
            <person name="Wang X."/>
            <person name="Ge C."/>
            <person name="Zhang Z."/>
            <person name="Wang Q."/>
            <person name="Fei Z."/>
            <person name="Jiao C."/>
            <person name="Wang Q."/>
        </authorList>
    </citation>
    <scope>NUCLEOTIDE SEQUENCE [LARGE SCALE GENOMIC DNA]</scope>
    <source>
        <strain evidence="1">cv. Varoflay</strain>
    </source>
</reference>
<evidence type="ECO:0000313" key="1">
    <source>
        <dbReference type="Proteomes" id="UP000813463"/>
    </source>
</evidence>
<proteinExistence type="predicted"/>
<dbReference type="OrthoDB" id="1930572at2759"/>
<dbReference type="PANTHER" id="PTHR36324">
    <property type="entry name" value="OS09G0460100 PROTEIN"/>
    <property type="match status" value="1"/>
</dbReference>
<dbReference type="Proteomes" id="UP000813463">
    <property type="component" value="Chromosome 6"/>
</dbReference>
<protein>
    <submittedName>
        <fullName evidence="2">Uncharacterized protein</fullName>
    </submittedName>
</protein>
<accession>A0A9R0J4H2</accession>
<dbReference type="KEGG" id="soe:110800085"/>